<name>A0ABU8CJK5_9HYPH</name>
<evidence type="ECO:0000256" key="8">
    <source>
        <dbReference type="ARBA" id="ARBA00025174"/>
    </source>
</evidence>
<dbReference type="NCBIfam" id="TIGR02093">
    <property type="entry name" value="P_ylase"/>
    <property type="match status" value="1"/>
</dbReference>
<comment type="cofactor">
    <cofactor evidence="2 9">
        <name>pyridoxal 5'-phosphate</name>
        <dbReference type="ChEBI" id="CHEBI:597326"/>
    </cofactor>
</comment>
<dbReference type="InterPro" id="IPR000811">
    <property type="entry name" value="Glyco_trans_35"/>
</dbReference>
<dbReference type="Pfam" id="PF00343">
    <property type="entry name" value="Phosphorylase"/>
    <property type="match status" value="1"/>
</dbReference>
<comment type="caution">
    <text evidence="10">The sequence shown here is derived from an EMBL/GenBank/DDBJ whole genome shotgun (WGS) entry which is preliminary data.</text>
</comment>
<keyword evidence="7 9" id="KW-0119">Carbohydrate metabolism</keyword>
<evidence type="ECO:0000256" key="6">
    <source>
        <dbReference type="ARBA" id="ARBA00022898"/>
    </source>
</evidence>
<keyword evidence="6 9" id="KW-0663">Pyridoxal phosphate</keyword>
<evidence type="ECO:0000256" key="5">
    <source>
        <dbReference type="ARBA" id="ARBA00022679"/>
    </source>
</evidence>
<comment type="similarity">
    <text evidence="3 9">Belongs to the glycogen phosphorylase family.</text>
</comment>
<reference evidence="10 11" key="1">
    <citation type="submission" date="2024-01" db="EMBL/GenBank/DDBJ databases">
        <title>Draft genome sequences of three bacterial strains isolated from Acacia saligna represent a potential new species within the genus Rhizobium.</title>
        <authorList>
            <person name="Tambong J.T."/>
            <person name="Mnasri B."/>
        </authorList>
    </citation>
    <scope>NUCLEOTIDE SEQUENCE [LARGE SCALE GENOMIC DNA]</scope>
    <source>
        <strain evidence="10 11">1AS12I</strain>
    </source>
</reference>
<keyword evidence="4 9" id="KW-0328">Glycosyltransferase</keyword>
<sequence length="820" mass="91746">MNTVSKPIIPSPAPRSSRPEILAEEIIERLTYRIGKDAKVAKPHDWLTATILVVRDRIIDKWMASTREVYATGAKRVYYLSLEFLIGRLMRDAISNLGLMEEVRDALASLGVDVNVIAGLEPDAALGNGGLGRLAACFMESMATVEVPAYGYGIRYVHGLFRQQLADGWQVELPENWLAHGNPWEFERRESSYEIGFGGAVEFITTHDDQPRYVWKPAERVIAAAFDTPAVGWRGKRVNTLRLWSAQPIDPILLDAFNAGDHIGALRESNKAESLTRVLYPADATPAGQELRLRQEFFFSSASLQDILRRHLQQYDDFTSLPDKVAIQLNDTHPAVSVAELVRLLCDVHGMDFDQAWDITRHTFSYTNHTLLPEALESWAVPLFERLLPRHMQIIYAINAKILIDARKGKNFSDGEIRSISLIDESGDRRVRMGNLAFVGSHSINGVSALHTDLMKVTVFADLHKLYPDRINNKTNGITPRRWLQQCNPGLTGLIREAIGDEFLDDAEKLRALDVHSSDPAFQQKFAAIKRANKVALSNLVASRMGVKLDPSAMFDIQIKRIHEYKRQLLNIIEAVALYDQIRSHPELDWVPRVKLFAGKAAPSYYNAKLIIKLINDVSRTINNDPSVRGLLKIVFVPNYNVSLAEVMVPAADLSEQISTAGMEASGTGNMKFGLNGALTIGTLDGANVEMRDNVGEDNIVIFGLKADEVSKVRSDGHNPRAIIEGSRELAQALAAIGSGVFSPDDRNRYTSLIDGIYSHDWFMVAADFDAYAQAQREVDQIWTNQSAWYTKTINNTARMGWFSSDRTIRQYADEIWRAG</sequence>
<comment type="function">
    <text evidence="8">Phosphorylase is an important allosteric enzyme in carbohydrate metabolism. Enzymes from different sources differ in their regulatory mechanisms and in their natural substrates. However, all known phosphorylases share catalytic and structural properties.</text>
</comment>
<comment type="function">
    <text evidence="9">Allosteric enzyme that catalyzes the rate-limiting step in glycogen catabolism, the phosphorolytic cleavage of glycogen to produce glucose-1-phosphate, and plays a central role in maintaining cellular and organismal glucose homeostasis.</text>
</comment>
<dbReference type="PROSITE" id="PS00102">
    <property type="entry name" value="PHOSPHORYLASE"/>
    <property type="match status" value="1"/>
</dbReference>
<organism evidence="10 11">
    <name type="scientific">Rhizobium aouanii</name>
    <dbReference type="NCBI Taxonomy" id="3118145"/>
    <lineage>
        <taxon>Bacteria</taxon>
        <taxon>Pseudomonadati</taxon>
        <taxon>Pseudomonadota</taxon>
        <taxon>Alphaproteobacteria</taxon>
        <taxon>Hyphomicrobiales</taxon>
        <taxon>Rhizobiaceae</taxon>
        <taxon>Rhizobium/Agrobacterium group</taxon>
        <taxon>Rhizobium</taxon>
    </lineage>
</organism>
<proteinExistence type="inferred from homology"/>
<keyword evidence="5 9" id="KW-0808">Transferase</keyword>
<dbReference type="RefSeq" id="WP_335913140.1">
    <property type="nucleotide sequence ID" value="NZ_JBAMYB010000007.1"/>
</dbReference>
<dbReference type="PIRSF" id="PIRSF000460">
    <property type="entry name" value="Pprylas_GlgP"/>
    <property type="match status" value="1"/>
</dbReference>
<dbReference type="PANTHER" id="PTHR11468:SF3">
    <property type="entry name" value="GLYCOGEN PHOSPHORYLASE, LIVER FORM"/>
    <property type="match status" value="1"/>
</dbReference>
<dbReference type="GO" id="GO:0004645">
    <property type="term" value="F:1,4-alpha-oligoglucan phosphorylase activity"/>
    <property type="evidence" value="ECO:0007669"/>
    <property type="project" value="UniProtKB-EC"/>
</dbReference>
<accession>A0ABU8CJK5</accession>
<dbReference type="CDD" id="cd04300">
    <property type="entry name" value="GT35_Glycogen_Phosphorylase"/>
    <property type="match status" value="1"/>
</dbReference>
<dbReference type="InterPro" id="IPR035090">
    <property type="entry name" value="Pyridoxal_P_attach_site"/>
</dbReference>
<evidence type="ECO:0000256" key="1">
    <source>
        <dbReference type="ARBA" id="ARBA00001275"/>
    </source>
</evidence>
<evidence type="ECO:0000256" key="7">
    <source>
        <dbReference type="ARBA" id="ARBA00023277"/>
    </source>
</evidence>
<dbReference type="Gene3D" id="3.40.50.2000">
    <property type="entry name" value="Glycogen Phosphorylase B"/>
    <property type="match status" value="2"/>
</dbReference>
<evidence type="ECO:0000256" key="2">
    <source>
        <dbReference type="ARBA" id="ARBA00001933"/>
    </source>
</evidence>
<protein>
    <recommendedName>
        <fullName evidence="9">Alpha-1,4 glucan phosphorylase</fullName>
        <ecNumber evidence="9">2.4.1.1</ecNumber>
    </recommendedName>
</protein>
<dbReference type="EMBL" id="JBAMYC010000007">
    <property type="protein sequence ID" value="MEI1249072.1"/>
    <property type="molecule type" value="Genomic_DNA"/>
</dbReference>
<dbReference type="InterPro" id="IPR011833">
    <property type="entry name" value="Glycg_phsphrylas"/>
</dbReference>
<keyword evidence="11" id="KW-1185">Reference proteome</keyword>
<evidence type="ECO:0000256" key="3">
    <source>
        <dbReference type="ARBA" id="ARBA00006047"/>
    </source>
</evidence>
<dbReference type="SUPFAM" id="SSF53756">
    <property type="entry name" value="UDP-Glycosyltransferase/glycogen phosphorylase"/>
    <property type="match status" value="1"/>
</dbReference>
<comment type="catalytic activity">
    <reaction evidence="1 9">
        <text>[(1-&gt;4)-alpha-D-glucosyl](n) + phosphate = [(1-&gt;4)-alpha-D-glucosyl](n-1) + alpha-D-glucose 1-phosphate</text>
        <dbReference type="Rhea" id="RHEA:41732"/>
        <dbReference type="Rhea" id="RHEA-COMP:9584"/>
        <dbReference type="Rhea" id="RHEA-COMP:9586"/>
        <dbReference type="ChEBI" id="CHEBI:15444"/>
        <dbReference type="ChEBI" id="CHEBI:43474"/>
        <dbReference type="ChEBI" id="CHEBI:58601"/>
        <dbReference type="EC" id="2.4.1.1"/>
    </reaction>
</comment>
<evidence type="ECO:0000313" key="10">
    <source>
        <dbReference type="EMBL" id="MEI1249072.1"/>
    </source>
</evidence>
<dbReference type="EC" id="2.4.1.1" evidence="9"/>
<gene>
    <name evidence="10" type="ORF">V8Q02_13875</name>
</gene>
<evidence type="ECO:0000256" key="4">
    <source>
        <dbReference type="ARBA" id="ARBA00022676"/>
    </source>
</evidence>
<evidence type="ECO:0000313" key="11">
    <source>
        <dbReference type="Proteomes" id="UP001531129"/>
    </source>
</evidence>
<dbReference type="PANTHER" id="PTHR11468">
    <property type="entry name" value="GLYCOGEN PHOSPHORYLASE"/>
    <property type="match status" value="1"/>
</dbReference>
<dbReference type="Proteomes" id="UP001531129">
    <property type="component" value="Unassembled WGS sequence"/>
</dbReference>
<evidence type="ECO:0000256" key="9">
    <source>
        <dbReference type="RuleBase" id="RU000587"/>
    </source>
</evidence>